<gene>
    <name evidence="10" type="ORF">GGQ91_001305</name>
</gene>
<dbReference type="RefSeq" id="WP_182591611.1">
    <property type="nucleotide sequence ID" value="NZ_JACJIM010000002.1"/>
</dbReference>
<evidence type="ECO:0000256" key="5">
    <source>
        <dbReference type="ARBA" id="ARBA00023002"/>
    </source>
</evidence>
<dbReference type="InterPro" id="IPR050741">
    <property type="entry name" value="Acyl-CoA_dehydrogenase"/>
</dbReference>
<evidence type="ECO:0000256" key="2">
    <source>
        <dbReference type="ARBA" id="ARBA00009347"/>
    </source>
</evidence>
<dbReference type="Pfam" id="PF02771">
    <property type="entry name" value="Acyl-CoA_dh_N"/>
    <property type="match status" value="1"/>
</dbReference>
<dbReference type="EMBL" id="JACJIM010000002">
    <property type="protein sequence ID" value="MBA9061928.1"/>
    <property type="molecule type" value="Genomic_DNA"/>
</dbReference>
<name>A0ABR6D7H8_9HYPH</name>
<dbReference type="Proteomes" id="UP000565455">
    <property type="component" value="Unassembled WGS sequence"/>
</dbReference>
<keyword evidence="4 6" id="KW-0274">FAD</keyword>
<dbReference type="GeneID" id="96603042"/>
<keyword evidence="5 6" id="KW-0560">Oxidoreductase</keyword>
<reference evidence="10 11" key="1">
    <citation type="submission" date="2020-08" db="EMBL/GenBank/DDBJ databases">
        <title>Genomic Encyclopedia of Type Strains, Phase IV (KMG-IV): sequencing the most valuable type-strain genomes for metagenomic binning, comparative biology and taxonomic classification.</title>
        <authorList>
            <person name="Goeker M."/>
        </authorList>
    </citation>
    <scope>NUCLEOTIDE SEQUENCE [LARGE SCALE GENOMIC DNA]</scope>
    <source>
        <strain evidence="10 11">DSM 5686</strain>
    </source>
</reference>
<accession>A0ABR6D7H8</accession>
<evidence type="ECO:0000259" key="8">
    <source>
        <dbReference type="Pfam" id="PF02770"/>
    </source>
</evidence>
<dbReference type="InterPro" id="IPR006089">
    <property type="entry name" value="Acyl-CoA_DH_CS"/>
</dbReference>
<dbReference type="InterPro" id="IPR006091">
    <property type="entry name" value="Acyl-CoA_Oxase/DH_mid-dom"/>
</dbReference>
<proteinExistence type="inferred from homology"/>
<evidence type="ECO:0000256" key="3">
    <source>
        <dbReference type="ARBA" id="ARBA00022630"/>
    </source>
</evidence>
<keyword evidence="3 6" id="KW-0285">Flavoprotein</keyword>
<dbReference type="Gene3D" id="2.40.110.10">
    <property type="entry name" value="Butyryl-CoA Dehydrogenase, subunit A, domain 2"/>
    <property type="match status" value="1"/>
</dbReference>
<dbReference type="Pfam" id="PF00441">
    <property type="entry name" value="Acyl-CoA_dh_1"/>
    <property type="match status" value="1"/>
</dbReference>
<sequence length="382" mass="41548">MEAYTEIREAVAKLCAGFPGPYWRALDREMAYPTAFVNALTESGYLSVLIPEAYGGSGLPLSAAAAILEEVQRAGCNGGACHAQMYTMGTLLRHGSEAQKAEYLPALAEGRLRLQAFGVTEPTSGTDTGSLKTTARLEGDHYVVSGQKIWTSRAEHSDLMLLLARTSPRTEGMKRTDGLSVLLVDMREARGNGLTIRPIRTMMNHATTEVFFDNLRVPAQNLIGAEGKGFRYILSGMNAERILIAAECIGDAKWFIEKARIYAGERSVFGRPIGANQGVQFPIAKAYANMRAAELMVREALALYEGGANPGAEANMAKMLAADASFEAANACIQTHGGFGFAEEYDIERKFRETRLYQVAPISTNLILAYLSEHVLGLPRSY</sequence>
<dbReference type="Pfam" id="PF02770">
    <property type="entry name" value="Acyl-CoA_dh_M"/>
    <property type="match status" value="1"/>
</dbReference>
<keyword evidence="11" id="KW-1185">Reference proteome</keyword>
<evidence type="ECO:0000256" key="4">
    <source>
        <dbReference type="ARBA" id="ARBA00022827"/>
    </source>
</evidence>
<comment type="caution">
    <text evidence="10">The sequence shown here is derived from an EMBL/GenBank/DDBJ whole genome shotgun (WGS) entry which is preliminary data.</text>
</comment>
<comment type="cofactor">
    <cofactor evidence="1 6">
        <name>FAD</name>
        <dbReference type="ChEBI" id="CHEBI:57692"/>
    </cofactor>
</comment>
<feature type="domain" description="Acyl-CoA dehydrogenase/oxidase N-terminal" evidence="9">
    <location>
        <begin position="3"/>
        <end position="110"/>
    </location>
</feature>
<evidence type="ECO:0000256" key="1">
    <source>
        <dbReference type="ARBA" id="ARBA00001974"/>
    </source>
</evidence>
<evidence type="ECO:0000313" key="10">
    <source>
        <dbReference type="EMBL" id="MBA9061928.1"/>
    </source>
</evidence>
<dbReference type="InterPro" id="IPR036250">
    <property type="entry name" value="AcylCo_DH-like_C"/>
</dbReference>
<evidence type="ECO:0000313" key="11">
    <source>
        <dbReference type="Proteomes" id="UP000565455"/>
    </source>
</evidence>
<dbReference type="SUPFAM" id="SSF56645">
    <property type="entry name" value="Acyl-CoA dehydrogenase NM domain-like"/>
    <property type="match status" value="1"/>
</dbReference>
<dbReference type="InterPro" id="IPR037069">
    <property type="entry name" value="AcylCoA_DH/ox_N_sf"/>
</dbReference>
<protein>
    <submittedName>
        <fullName evidence="10">Alkylation response protein AidB-like acyl-CoA dehydrogenase</fullName>
    </submittedName>
</protein>
<dbReference type="InterPro" id="IPR009100">
    <property type="entry name" value="AcylCoA_DH/oxidase_NM_dom_sf"/>
</dbReference>
<evidence type="ECO:0000259" key="9">
    <source>
        <dbReference type="Pfam" id="PF02771"/>
    </source>
</evidence>
<dbReference type="PIRSF" id="PIRSF016578">
    <property type="entry name" value="HsaA"/>
    <property type="match status" value="1"/>
</dbReference>
<dbReference type="PROSITE" id="PS00072">
    <property type="entry name" value="ACYL_COA_DH_1"/>
    <property type="match status" value="1"/>
</dbReference>
<dbReference type="InterPro" id="IPR009075">
    <property type="entry name" value="AcylCo_DH/oxidase_C"/>
</dbReference>
<organism evidence="10 11">
    <name type="scientific">Methylobacterium fujisawaense</name>
    <dbReference type="NCBI Taxonomy" id="107400"/>
    <lineage>
        <taxon>Bacteria</taxon>
        <taxon>Pseudomonadati</taxon>
        <taxon>Pseudomonadota</taxon>
        <taxon>Alphaproteobacteria</taxon>
        <taxon>Hyphomicrobiales</taxon>
        <taxon>Methylobacteriaceae</taxon>
        <taxon>Methylobacterium</taxon>
    </lineage>
</organism>
<evidence type="ECO:0000259" key="7">
    <source>
        <dbReference type="Pfam" id="PF00441"/>
    </source>
</evidence>
<feature type="domain" description="Acyl-CoA dehydrogenase/oxidase C-terminal" evidence="7">
    <location>
        <begin position="227"/>
        <end position="359"/>
    </location>
</feature>
<comment type="similarity">
    <text evidence="2 6">Belongs to the acyl-CoA dehydrogenase family.</text>
</comment>
<dbReference type="PANTHER" id="PTHR48083:SF1">
    <property type="entry name" value="DEHYDROGENASE, PUTATIVE (AFU_ORTHOLOGUE AFUA_7G06510)-RELATED"/>
    <property type="match status" value="1"/>
</dbReference>
<feature type="domain" description="Acyl-CoA oxidase/dehydrogenase middle" evidence="8">
    <location>
        <begin position="116"/>
        <end position="214"/>
    </location>
</feature>
<evidence type="ECO:0000256" key="6">
    <source>
        <dbReference type="RuleBase" id="RU362125"/>
    </source>
</evidence>
<dbReference type="PANTHER" id="PTHR48083">
    <property type="entry name" value="MEDIUM-CHAIN SPECIFIC ACYL-COA DEHYDROGENASE, MITOCHONDRIAL-RELATED"/>
    <property type="match status" value="1"/>
</dbReference>
<dbReference type="SUPFAM" id="SSF47203">
    <property type="entry name" value="Acyl-CoA dehydrogenase C-terminal domain-like"/>
    <property type="match status" value="1"/>
</dbReference>
<dbReference type="Gene3D" id="1.20.140.10">
    <property type="entry name" value="Butyryl-CoA Dehydrogenase, subunit A, domain 3"/>
    <property type="match status" value="1"/>
</dbReference>
<dbReference type="InterPro" id="IPR013786">
    <property type="entry name" value="AcylCoA_DH/ox_N"/>
</dbReference>
<dbReference type="InterPro" id="IPR046373">
    <property type="entry name" value="Acyl-CoA_Oxase/DH_mid-dom_sf"/>
</dbReference>
<dbReference type="Gene3D" id="1.10.540.10">
    <property type="entry name" value="Acyl-CoA dehydrogenase/oxidase, N-terminal domain"/>
    <property type="match status" value="1"/>
</dbReference>
<dbReference type="PROSITE" id="PS00073">
    <property type="entry name" value="ACYL_COA_DH_2"/>
    <property type="match status" value="1"/>
</dbReference>